<dbReference type="PANTHER" id="PTHR11766">
    <property type="entry name" value="TYROSYL-TRNA SYNTHETASE"/>
    <property type="match status" value="1"/>
</dbReference>
<protein>
    <recommendedName>
        <fullName evidence="9">Tyrosine--tRNA ligase</fullName>
    </recommendedName>
</protein>
<evidence type="ECO:0000256" key="5">
    <source>
        <dbReference type="ARBA" id="ARBA00023146"/>
    </source>
</evidence>
<organism evidence="7 8">
    <name type="scientific">Candidatus Shapirobacteria bacterium CG09_land_8_20_14_0_10_47_13</name>
    <dbReference type="NCBI Taxonomy" id="1974481"/>
    <lineage>
        <taxon>Bacteria</taxon>
        <taxon>Candidatus Shapironibacteriota</taxon>
    </lineage>
</organism>
<dbReference type="Gene3D" id="3.40.50.620">
    <property type="entry name" value="HUPs"/>
    <property type="match status" value="1"/>
</dbReference>
<dbReference type="GO" id="GO:0006418">
    <property type="term" value="P:tRNA aminoacylation for protein translation"/>
    <property type="evidence" value="ECO:0007669"/>
    <property type="project" value="InterPro"/>
</dbReference>
<keyword evidence="2" id="KW-0547">Nucleotide-binding</keyword>
<sequence length="95" mass="10916">MSTEHHPRGHDPESIKRVDKVINSFARTTEEIFSLDELREKLSSGQQLRMKYGVDVTAPDLHIGHAVNLWMYRQLQEVGHKVIFLIGDFTTQIGD</sequence>
<gene>
    <name evidence="7" type="ORF">COT65_01770</name>
</gene>
<dbReference type="GO" id="GO:0004831">
    <property type="term" value="F:tyrosine-tRNA ligase activity"/>
    <property type="evidence" value="ECO:0007669"/>
    <property type="project" value="UniProtKB-EC"/>
</dbReference>
<feature type="non-terminal residue" evidence="7">
    <location>
        <position position="95"/>
    </location>
</feature>
<dbReference type="GO" id="GO:0005524">
    <property type="term" value="F:ATP binding"/>
    <property type="evidence" value="ECO:0007669"/>
    <property type="project" value="UniProtKB-KW"/>
</dbReference>
<evidence type="ECO:0000313" key="7">
    <source>
        <dbReference type="EMBL" id="PIS13901.1"/>
    </source>
</evidence>
<dbReference type="InterPro" id="IPR002305">
    <property type="entry name" value="aa-tRNA-synth_Ic"/>
</dbReference>
<accession>A0A2H0WMM2</accession>
<reference evidence="8" key="1">
    <citation type="submission" date="2017-09" db="EMBL/GenBank/DDBJ databases">
        <title>Depth-based differentiation of microbial function through sediment-hosted aquifers and enrichment of novel symbionts in the deep terrestrial subsurface.</title>
        <authorList>
            <person name="Probst A.J."/>
            <person name="Ladd B."/>
            <person name="Jarett J.K."/>
            <person name="Geller-Mcgrath D.E."/>
            <person name="Sieber C.M.K."/>
            <person name="Emerson J.B."/>
            <person name="Anantharaman K."/>
            <person name="Thomas B.C."/>
            <person name="Malmstrom R."/>
            <person name="Stieglmeier M."/>
            <person name="Klingl A."/>
            <person name="Woyke T."/>
            <person name="Ryan C.M."/>
            <person name="Banfield J.F."/>
        </authorList>
    </citation>
    <scope>NUCLEOTIDE SEQUENCE [LARGE SCALE GENOMIC DNA]</scope>
</reference>
<dbReference type="GO" id="GO:0005829">
    <property type="term" value="C:cytosol"/>
    <property type="evidence" value="ECO:0007669"/>
    <property type="project" value="TreeGrafter"/>
</dbReference>
<dbReference type="Proteomes" id="UP000230033">
    <property type="component" value="Unassembled WGS sequence"/>
</dbReference>
<evidence type="ECO:0000256" key="2">
    <source>
        <dbReference type="ARBA" id="ARBA00022741"/>
    </source>
</evidence>
<dbReference type="Pfam" id="PF00579">
    <property type="entry name" value="tRNA-synt_1b"/>
    <property type="match status" value="1"/>
</dbReference>
<evidence type="ECO:0000256" key="3">
    <source>
        <dbReference type="ARBA" id="ARBA00022840"/>
    </source>
</evidence>
<proteinExistence type="predicted"/>
<evidence type="ECO:0008006" key="9">
    <source>
        <dbReference type="Google" id="ProtNLM"/>
    </source>
</evidence>
<keyword evidence="3" id="KW-0067">ATP-binding</keyword>
<dbReference type="AlphaFoldDB" id="A0A2H0WMM2"/>
<evidence type="ECO:0000313" key="8">
    <source>
        <dbReference type="Proteomes" id="UP000230033"/>
    </source>
</evidence>
<dbReference type="PANTHER" id="PTHR11766:SF1">
    <property type="entry name" value="TYROSINE--TRNA LIGASE"/>
    <property type="match status" value="1"/>
</dbReference>
<evidence type="ECO:0000256" key="1">
    <source>
        <dbReference type="ARBA" id="ARBA00022598"/>
    </source>
</evidence>
<name>A0A2H0WMM2_9BACT</name>
<dbReference type="SUPFAM" id="SSF52374">
    <property type="entry name" value="Nucleotidylyl transferase"/>
    <property type="match status" value="1"/>
</dbReference>
<dbReference type="InterPro" id="IPR024088">
    <property type="entry name" value="Tyr-tRNA-ligase_bac-type"/>
</dbReference>
<evidence type="ECO:0000256" key="4">
    <source>
        <dbReference type="ARBA" id="ARBA00022917"/>
    </source>
</evidence>
<comment type="caution">
    <text evidence="7">The sequence shown here is derived from an EMBL/GenBank/DDBJ whole genome shotgun (WGS) entry which is preliminary data.</text>
</comment>
<dbReference type="EMBL" id="PEZJ01000021">
    <property type="protein sequence ID" value="PIS13901.1"/>
    <property type="molecule type" value="Genomic_DNA"/>
</dbReference>
<dbReference type="InterPro" id="IPR014729">
    <property type="entry name" value="Rossmann-like_a/b/a_fold"/>
</dbReference>
<keyword evidence="5" id="KW-0030">Aminoacyl-tRNA synthetase</keyword>
<keyword evidence="1" id="KW-0436">Ligase</keyword>
<evidence type="ECO:0000256" key="6">
    <source>
        <dbReference type="ARBA" id="ARBA00048248"/>
    </source>
</evidence>
<comment type="catalytic activity">
    <reaction evidence="6">
        <text>tRNA(Tyr) + L-tyrosine + ATP = L-tyrosyl-tRNA(Tyr) + AMP + diphosphate + H(+)</text>
        <dbReference type="Rhea" id="RHEA:10220"/>
        <dbReference type="Rhea" id="RHEA-COMP:9706"/>
        <dbReference type="Rhea" id="RHEA-COMP:9707"/>
        <dbReference type="ChEBI" id="CHEBI:15378"/>
        <dbReference type="ChEBI" id="CHEBI:30616"/>
        <dbReference type="ChEBI" id="CHEBI:33019"/>
        <dbReference type="ChEBI" id="CHEBI:58315"/>
        <dbReference type="ChEBI" id="CHEBI:78442"/>
        <dbReference type="ChEBI" id="CHEBI:78536"/>
        <dbReference type="ChEBI" id="CHEBI:456215"/>
        <dbReference type="EC" id="6.1.1.1"/>
    </reaction>
</comment>
<keyword evidence="4" id="KW-0648">Protein biosynthesis</keyword>